<organism evidence="2 3">
    <name type="scientific">Araneus ventricosus</name>
    <name type="common">Orbweaver spider</name>
    <name type="synonym">Epeira ventricosa</name>
    <dbReference type="NCBI Taxonomy" id="182803"/>
    <lineage>
        <taxon>Eukaryota</taxon>
        <taxon>Metazoa</taxon>
        <taxon>Ecdysozoa</taxon>
        <taxon>Arthropoda</taxon>
        <taxon>Chelicerata</taxon>
        <taxon>Arachnida</taxon>
        <taxon>Araneae</taxon>
        <taxon>Araneomorphae</taxon>
        <taxon>Entelegynae</taxon>
        <taxon>Araneoidea</taxon>
        <taxon>Araneidae</taxon>
        <taxon>Araneus</taxon>
    </lineage>
</organism>
<name>A0A4Y2A0C5_ARAVE</name>
<keyword evidence="3" id="KW-1185">Reference proteome</keyword>
<dbReference type="EMBL" id="BGPR01000003">
    <property type="protein sequence ID" value="GBL73241.1"/>
    <property type="molecule type" value="Genomic_DNA"/>
</dbReference>
<evidence type="ECO:0000313" key="3">
    <source>
        <dbReference type="Proteomes" id="UP000499080"/>
    </source>
</evidence>
<proteinExistence type="predicted"/>
<accession>A0A4Y2A0C5</accession>
<gene>
    <name evidence="2" type="ORF">AVEN_159296_1</name>
</gene>
<reference evidence="2 3" key="1">
    <citation type="journal article" date="2019" name="Sci. Rep.">
        <title>Orb-weaving spider Araneus ventricosus genome elucidates the spidroin gene catalogue.</title>
        <authorList>
            <person name="Kono N."/>
            <person name="Nakamura H."/>
            <person name="Ohtoshi R."/>
            <person name="Moran D.A.P."/>
            <person name="Shinohara A."/>
            <person name="Yoshida Y."/>
            <person name="Fujiwara M."/>
            <person name="Mori M."/>
            <person name="Tomita M."/>
            <person name="Arakawa K."/>
        </authorList>
    </citation>
    <scope>NUCLEOTIDE SEQUENCE [LARGE SCALE GENOMIC DNA]</scope>
</reference>
<sequence>MQQTYVVKAGIPVILPSSFEGSPRNMRERCTDSISIFAKYSAPDLFITLTPNPKWPEITEILRPSEQTSDRPDLLTRVFNLKLKSLMDDLIDHAASGKSIAHV</sequence>
<dbReference type="OrthoDB" id="3366231at2759"/>
<dbReference type="AlphaFoldDB" id="A0A4Y2A0C5"/>
<comment type="caution">
    <text evidence="2">The sequence shown here is derived from an EMBL/GenBank/DDBJ whole genome shotgun (WGS) entry which is preliminary data.</text>
</comment>
<dbReference type="InterPro" id="IPR025476">
    <property type="entry name" value="Helitron_helicase-like"/>
</dbReference>
<evidence type="ECO:0000313" key="2">
    <source>
        <dbReference type="EMBL" id="GBL73241.1"/>
    </source>
</evidence>
<dbReference type="Proteomes" id="UP000499080">
    <property type="component" value="Unassembled WGS sequence"/>
</dbReference>
<feature type="domain" description="Helitron helicase-like" evidence="1">
    <location>
        <begin position="13"/>
        <end position="101"/>
    </location>
</feature>
<dbReference type="Pfam" id="PF14214">
    <property type="entry name" value="Helitron_like_N"/>
    <property type="match status" value="1"/>
</dbReference>
<protein>
    <recommendedName>
        <fullName evidence="1">Helitron helicase-like domain-containing protein</fullName>
    </recommendedName>
</protein>
<evidence type="ECO:0000259" key="1">
    <source>
        <dbReference type="Pfam" id="PF14214"/>
    </source>
</evidence>